<feature type="signal peptide" evidence="1">
    <location>
        <begin position="1"/>
        <end position="20"/>
    </location>
</feature>
<dbReference type="InterPro" id="IPR002321">
    <property type="entry name" value="Cyt_c_II"/>
</dbReference>
<dbReference type="GO" id="GO:0009055">
    <property type="term" value="F:electron transfer activity"/>
    <property type="evidence" value="ECO:0007669"/>
    <property type="project" value="InterPro"/>
</dbReference>
<gene>
    <name evidence="2" type="ORF">E5222_12650</name>
</gene>
<dbReference type="PROSITE" id="PS51257">
    <property type="entry name" value="PROKAR_LIPOPROTEIN"/>
    <property type="match status" value="1"/>
</dbReference>
<dbReference type="OrthoDB" id="8537166at2"/>
<dbReference type="GO" id="GO:0005506">
    <property type="term" value="F:iron ion binding"/>
    <property type="evidence" value="ECO:0007669"/>
    <property type="project" value="InterPro"/>
</dbReference>
<evidence type="ECO:0000313" key="2">
    <source>
        <dbReference type="EMBL" id="TIX49668.1"/>
    </source>
</evidence>
<dbReference type="PROSITE" id="PS51009">
    <property type="entry name" value="CYTCII"/>
    <property type="match status" value="1"/>
</dbReference>
<dbReference type="Gene3D" id="1.20.120.10">
    <property type="entry name" value="Cytochrome c/b562"/>
    <property type="match status" value="1"/>
</dbReference>
<protein>
    <recommendedName>
        <fullName evidence="4">Cytochrome c</fullName>
    </recommendedName>
</protein>
<dbReference type="Proteomes" id="UP000309389">
    <property type="component" value="Unassembled WGS sequence"/>
</dbReference>
<evidence type="ECO:0000313" key="3">
    <source>
        <dbReference type="Proteomes" id="UP000309389"/>
    </source>
</evidence>
<dbReference type="GO" id="GO:0020037">
    <property type="term" value="F:heme binding"/>
    <property type="evidence" value="ECO:0007669"/>
    <property type="project" value="InterPro"/>
</dbReference>
<comment type="caution">
    <text evidence="2">The sequence shown here is derived from an EMBL/GenBank/DDBJ whole genome shotgun (WGS) entry which is preliminary data.</text>
</comment>
<evidence type="ECO:0000256" key="1">
    <source>
        <dbReference type="SAM" id="SignalP"/>
    </source>
</evidence>
<dbReference type="GO" id="GO:0022900">
    <property type="term" value="P:electron transport chain"/>
    <property type="evidence" value="ECO:0007669"/>
    <property type="project" value="InterPro"/>
</dbReference>
<feature type="chain" id="PRO_5020374860" description="Cytochrome c" evidence="1">
    <location>
        <begin position="21"/>
        <end position="179"/>
    </location>
</feature>
<keyword evidence="3" id="KW-1185">Reference proteome</keyword>
<dbReference type="SUPFAM" id="SSF47175">
    <property type="entry name" value="Cytochromes"/>
    <property type="match status" value="1"/>
</dbReference>
<keyword evidence="1" id="KW-0732">Signal</keyword>
<accession>A0A4T3EYE3</accession>
<reference evidence="2 3" key="1">
    <citation type="submission" date="2019-04" db="EMBL/GenBank/DDBJ databases">
        <title>Altererythrobacter aquimixticola sp. nov., isolated from sediment of junction between the ocean and a freshwater spring.</title>
        <authorList>
            <person name="Yoon J.-H."/>
        </authorList>
    </citation>
    <scope>NUCLEOTIDE SEQUENCE [LARGE SCALE GENOMIC DNA]</scope>
    <source>
        <strain evidence="2 3">SSKS-13</strain>
    </source>
</reference>
<dbReference type="EMBL" id="SSHH01000003">
    <property type="protein sequence ID" value="TIX49668.1"/>
    <property type="molecule type" value="Genomic_DNA"/>
</dbReference>
<evidence type="ECO:0008006" key="4">
    <source>
        <dbReference type="Google" id="ProtNLM"/>
    </source>
</evidence>
<organism evidence="2 3">
    <name type="scientific">Alteraurantiacibacter aquimixticola</name>
    <dbReference type="NCBI Taxonomy" id="2489173"/>
    <lineage>
        <taxon>Bacteria</taxon>
        <taxon>Pseudomonadati</taxon>
        <taxon>Pseudomonadota</taxon>
        <taxon>Alphaproteobacteria</taxon>
        <taxon>Sphingomonadales</taxon>
        <taxon>Erythrobacteraceae</taxon>
        <taxon>Alteraurantiacibacter</taxon>
    </lineage>
</organism>
<name>A0A4T3EYE3_9SPHN</name>
<dbReference type="AlphaFoldDB" id="A0A4T3EYE3"/>
<proteinExistence type="predicted"/>
<sequence length="179" mass="18793">MRMTIALVSLAALAACAVQAESASTTASAAAEPLYVRHAMQAEVNPAIVGIWEVTNNVYTDAGEQDASLITDAQWASLAENAGTLASVGERMAAAPVIHAASAGNMATDEYEVAMADVQRFIDNDRQGFRDMSASFAVLARNLEAAAMAKDGDTALELVGQMDAECSACHAQFWYAEAQ</sequence>
<dbReference type="InterPro" id="IPR010980">
    <property type="entry name" value="Cyt_c/b562"/>
</dbReference>